<sequence length="212" mass="23455">MSDITYNQAVLAFAIAGLDALAEASAKSSSVRTPAAESHFLCSWMVTALKQRTFSKLVAEDLTLWIRQARSMGAGAELKALLEKIKAQYSYISDKQTGLGASINNMIADLESQEWLIITDQEVTKKLKLDSDGCNSLIISDDQFTQRIVGDELIKPITIFVRADETLLAKIAFQHNLLLSPGNKKASLIKHHKAYQIWPKNQQPALTILQPL</sequence>
<organism evidence="1 2">
    <name type="scientific">Shewanella sairae</name>
    <dbReference type="NCBI Taxonomy" id="190310"/>
    <lineage>
        <taxon>Bacteria</taxon>
        <taxon>Pseudomonadati</taxon>
        <taxon>Pseudomonadota</taxon>
        <taxon>Gammaproteobacteria</taxon>
        <taxon>Alteromonadales</taxon>
        <taxon>Shewanellaceae</taxon>
        <taxon>Shewanella</taxon>
    </lineage>
</organism>
<dbReference type="InterPro" id="IPR021316">
    <property type="entry name" value="DUF2913"/>
</dbReference>
<dbReference type="EMBL" id="BPEY01000007">
    <property type="protein sequence ID" value="GIU41711.1"/>
    <property type="molecule type" value="Genomic_DNA"/>
</dbReference>
<proteinExistence type="predicted"/>
<gene>
    <name evidence="1" type="ORF">TUM4438_06610</name>
</gene>
<keyword evidence="2" id="KW-1185">Reference proteome</keyword>
<name>A0ABQ4P3G9_9GAMM</name>
<dbReference type="Pfam" id="PF11140">
    <property type="entry name" value="DUF2913"/>
    <property type="match status" value="1"/>
</dbReference>
<reference evidence="1" key="1">
    <citation type="submission" date="2021-05" db="EMBL/GenBank/DDBJ databases">
        <title>Molecular characterization for Shewanella algae harboring chromosomal blaOXA-55-like strains isolated from clinical and environment sample.</title>
        <authorList>
            <person name="Ohama Y."/>
            <person name="Aoki K."/>
            <person name="Harada S."/>
            <person name="Moriya K."/>
            <person name="Ishii Y."/>
            <person name="Tateda K."/>
        </authorList>
    </citation>
    <scope>NUCLEOTIDE SEQUENCE</scope>
    <source>
        <strain evidence="1">JCM 11563</strain>
    </source>
</reference>
<protein>
    <submittedName>
        <fullName evidence="1">DUF2913 domain-containing protein</fullName>
    </submittedName>
</protein>
<evidence type="ECO:0000313" key="2">
    <source>
        <dbReference type="Proteomes" id="UP000887104"/>
    </source>
</evidence>
<comment type="caution">
    <text evidence="1">The sequence shown here is derived from an EMBL/GenBank/DDBJ whole genome shotgun (WGS) entry which is preliminary data.</text>
</comment>
<dbReference type="Proteomes" id="UP000887104">
    <property type="component" value="Unassembled WGS sequence"/>
</dbReference>
<dbReference type="RefSeq" id="WP_220779387.1">
    <property type="nucleotide sequence ID" value="NZ_BPEY01000007.1"/>
</dbReference>
<evidence type="ECO:0000313" key="1">
    <source>
        <dbReference type="EMBL" id="GIU41711.1"/>
    </source>
</evidence>
<accession>A0ABQ4P3G9</accession>